<dbReference type="GO" id="GO:0016887">
    <property type="term" value="F:ATP hydrolysis activity"/>
    <property type="evidence" value="ECO:0007669"/>
    <property type="project" value="InterPro"/>
</dbReference>
<keyword evidence="2" id="KW-0547">Nucleotide-binding</keyword>
<dbReference type="InterPro" id="IPR000641">
    <property type="entry name" value="CbxX/CfxQ"/>
</dbReference>
<keyword evidence="3" id="KW-0067">ATP-binding</keyword>
<dbReference type="PANTHER" id="PTHR43392">
    <property type="entry name" value="AAA-TYPE ATPASE FAMILY PROTEIN / ANKYRIN REPEAT FAMILY PROTEIN"/>
    <property type="match status" value="1"/>
</dbReference>
<dbReference type="Proteomes" id="UP000018890">
    <property type="component" value="Unassembled WGS sequence"/>
</dbReference>
<protein>
    <recommendedName>
        <fullName evidence="5">AAA+ ATPase domain-containing protein</fullName>
    </recommendedName>
</protein>
<dbReference type="PRINTS" id="PR00819">
    <property type="entry name" value="CBXCFQXSUPER"/>
</dbReference>
<dbReference type="FunFam" id="3.40.50.300:FF:000216">
    <property type="entry name" value="Type VII secretion ATPase EccA"/>
    <property type="match status" value="2"/>
</dbReference>
<accession>W4PXJ1</accession>
<evidence type="ECO:0000259" key="5">
    <source>
        <dbReference type="SMART" id="SM00382"/>
    </source>
</evidence>
<evidence type="ECO:0000256" key="4">
    <source>
        <dbReference type="SAM" id="Coils"/>
    </source>
</evidence>
<feature type="domain" description="AAA+ ATPase" evidence="5">
    <location>
        <begin position="553"/>
        <end position="691"/>
    </location>
</feature>
<gene>
    <name evidence="6" type="ORF">JCM9140_359</name>
</gene>
<dbReference type="STRING" id="1236970.JCM9140_359"/>
<dbReference type="InterPro" id="IPR003593">
    <property type="entry name" value="AAA+_ATPase"/>
</dbReference>
<dbReference type="Pfam" id="PF17866">
    <property type="entry name" value="AAA_lid_6"/>
    <property type="match status" value="2"/>
</dbReference>
<dbReference type="InterPro" id="IPR050773">
    <property type="entry name" value="CbxX/CfxQ_RuBisCO_ESX"/>
</dbReference>
<dbReference type="Gene3D" id="3.40.50.300">
    <property type="entry name" value="P-loop containing nucleotide triphosphate hydrolases"/>
    <property type="match status" value="2"/>
</dbReference>
<sequence>MLQDRLNKEEITACIEKWEQDIAAFHEGKAWELLEQIEGRDDQEFVVTYRAKLFAMLAYTRFQRTEQMDPLVERWVKEALKGDPTNVFSHRLKVEAFFTYLSNVPIPSKFSPIRETDHSAAKKKAATEYYEQATSFFEYIHSLEERYLAALESLEFVEDQELVKNLKQLVQLIEELKEQFQLILTTAGQYIDSVSSVYYSASQFNEIVTATRKITSIRETWIELLSEKWTTQQRKTALEELHEMVGLTDVKNRVKRLYQYLNYQKERIRQGFHSVDGINLHMILTGNPGTGKTHLARLIAKIYYELGLLERDEVYEVDRSQLVGAYVGQTEENTTKAIERAAGGVLFIDEAYSLKREGAAGNDYGQTAIDTLVSSMTSGKYAGTFAVILAGYPNEMRRFLRSNPGLRSRFPEQNQIEISNYSIEELLEIGEKVAIDNDYVLSTRAKQACRQRIEKAQVDESFGNARTVKNIVLDAIFHKGSTIKLEQTEAEDFVFLQAENFESKVDSKESQRAKYELEQLIGLEKVKKEIIHLTSFVEIQQLRREKGLQALPLQVHAVFTGNPGTGKTTVAKLYAKALNEMGLLKRGHLVVVSRADLVAGYVGQTAEKTKEKIKDALGGVLFIDEAYSLLTDGHGGFGKEAINTLVQEMTEHEENLVVVLAGYSKEMDQLLNSNPGLRSRFKKHVHFDDYSRDELVQMMEKRGEKIGYFFTNAAKEQLSEQLAEQGHPSNGRYAMDLFDRIVQAQALRLINQNDVNEEQLTILEKVDVENVQF</sequence>
<evidence type="ECO:0000313" key="7">
    <source>
        <dbReference type="Proteomes" id="UP000018890"/>
    </source>
</evidence>
<evidence type="ECO:0000313" key="6">
    <source>
        <dbReference type="EMBL" id="GAE24432.1"/>
    </source>
</evidence>
<dbReference type="InterPro" id="IPR041627">
    <property type="entry name" value="AAA_lid_6"/>
</dbReference>
<proteinExistence type="inferred from homology"/>
<keyword evidence="4" id="KW-0175">Coiled coil</keyword>
<dbReference type="Gene3D" id="1.10.8.60">
    <property type="match status" value="1"/>
</dbReference>
<dbReference type="SUPFAM" id="SSF52540">
    <property type="entry name" value="P-loop containing nucleoside triphosphate hydrolases"/>
    <property type="match status" value="2"/>
</dbReference>
<dbReference type="CDD" id="cd00009">
    <property type="entry name" value="AAA"/>
    <property type="match status" value="1"/>
</dbReference>
<dbReference type="AlphaFoldDB" id="W4PXJ1"/>
<dbReference type="Pfam" id="PF00004">
    <property type="entry name" value="AAA"/>
    <property type="match status" value="2"/>
</dbReference>
<dbReference type="EMBL" id="BAUT01000002">
    <property type="protein sequence ID" value="GAE24432.1"/>
    <property type="molecule type" value="Genomic_DNA"/>
</dbReference>
<feature type="coiled-coil region" evidence="4">
    <location>
        <begin position="140"/>
        <end position="186"/>
    </location>
</feature>
<dbReference type="GO" id="GO:0005524">
    <property type="term" value="F:ATP binding"/>
    <property type="evidence" value="ECO:0007669"/>
    <property type="project" value="UniProtKB-KW"/>
</dbReference>
<comment type="caution">
    <text evidence="6">The sequence shown here is derived from an EMBL/GenBank/DDBJ whole genome shotgun (WGS) entry which is preliminary data.</text>
</comment>
<dbReference type="InterPro" id="IPR027417">
    <property type="entry name" value="P-loop_NTPase"/>
</dbReference>
<comment type="similarity">
    <text evidence="1">Belongs to the CbxX/CfxQ family.</text>
</comment>
<dbReference type="PANTHER" id="PTHR43392:SF2">
    <property type="entry name" value="AAA-TYPE ATPASE FAMILY PROTEIN _ ANKYRIN REPEAT FAMILY PROTEIN"/>
    <property type="match status" value="1"/>
</dbReference>
<evidence type="ECO:0000256" key="1">
    <source>
        <dbReference type="ARBA" id="ARBA00010378"/>
    </source>
</evidence>
<dbReference type="OrthoDB" id="9806903at2"/>
<feature type="domain" description="AAA+ ATPase" evidence="5">
    <location>
        <begin position="278"/>
        <end position="417"/>
    </location>
</feature>
<evidence type="ECO:0000256" key="3">
    <source>
        <dbReference type="ARBA" id="ARBA00022840"/>
    </source>
</evidence>
<dbReference type="SMART" id="SM00382">
    <property type="entry name" value="AAA"/>
    <property type="match status" value="2"/>
</dbReference>
<name>W4PXJ1_9BACI</name>
<reference evidence="6" key="1">
    <citation type="journal article" date="2014" name="Genome Announc.">
        <title>Draft Genome Sequences of Three Alkaliphilic Bacillus Strains, Bacillus wakoensis JCM 9140T, Bacillus akibai JCM 9157T, and Bacillus hemicellulosilyticus JCM 9152T.</title>
        <authorList>
            <person name="Yuki M."/>
            <person name="Oshima K."/>
            <person name="Suda W."/>
            <person name="Oshida Y."/>
            <person name="Kitamura K."/>
            <person name="Iida T."/>
            <person name="Hattori M."/>
            <person name="Ohkuma M."/>
        </authorList>
    </citation>
    <scope>NUCLEOTIDE SEQUENCE [LARGE SCALE GENOMIC DNA]</scope>
    <source>
        <strain evidence="6">JCM 9140</strain>
    </source>
</reference>
<evidence type="ECO:0000256" key="2">
    <source>
        <dbReference type="ARBA" id="ARBA00022741"/>
    </source>
</evidence>
<organism evidence="6 7">
    <name type="scientific">Halalkalibacter wakoensis JCM 9140</name>
    <dbReference type="NCBI Taxonomy" id="1236970"/>
    <lineage>
        <taxon>Bacteria</taxon>
        <taxon>Bacillati</taxon>
        <taxon>Bacillota</taxon>
        <taxon>Bacilli</taxon>
        <taxon>Bacillales</taxon>
        <taxon>Bacillaceae</taxon>
        <taxon>Halalkalibacter</taxon>
    </lineage>
</organism>
<keyword evidence="7" id="KW-1185">Reference proteome</keyword>
<dbReference type="InterPro" id="IPR003959">
    <property type="entry name" value="ATPase_AAA_core"/>
</dbReference>